<dbReference type="PANTHER" id="PTHR46558:SF3">
    <property type="entry name" value="TRANSCRIPTIONAL REGULATOR"/>
    <property type="match status" value="1"/>
</dbReference>
<dbReference type="InterPro" id="IPR001387">
    <property type="entry name" value="Cro/C1-type_HTH"/>
</dbReference>
<dbReference type="AlphaFoldDB" id="A0A9X3LAM9"/>
<comment type="caution">
    <text evidence="3">The sequence shown here is derived from an EMBL/GenBank/DDBJ whole genome shotgun (WGS) entry which is preliminary data.</text>
</comment>
<reference evidence="3" key="1">
    <citation type="submission" date="2022-05" db="EMBL/GenBank/DDBJ databases">
        <authorList>
            <person name="Colautti A."/>
            <person name="Iacumin L."/>
        </authorList>
    </citation>
    <scope>NUCLEOTIDE SEQUENCE</scope>
    <source>
        <strain evidence="3">DSM 30747</strain>
    </source>
</reference>
<dbReference type="SUPFAM" id="SSF47413">
    <property type="entry name" value="lambda repressor-like DNA-binding domains"/>
    <property type="match status" value="1"/>
</dbReference>
<evidence type="ECO:0000259" key="2">
    <source>
        <dbReference type="PROSITE" id="PS50943"/>
    </source>
</evidence>
<dbReference type="PANTHER" id="PTHR46558">
    <property type="entry name" value="TRACRIPTIONAL REGULATORY PROTEIN-RELATED-RELATED"/>
    <property type="match status" value="1"/>
</dbReference>
<organism evidence="3 4">
    <name type="scientific">Psychrobacillus psychrodurans</name>
    <dbReference type="NCBI Taxonomy" id="126157"/>
    <lineage>
        <taxon>Bacteria</taxon>
        <taxon>Bacillati</taxon>
        <taxon>Bacillota</taxon>
        <taxon>Bacilli</taxon>
        <taxon>Bacillales</taxon>
        <taxon>Bacillaceae</taxon>
        <taxon>Psychrobacillus</taxon>
    </lineage>
</organism>
<gene>
    <name evidence="3" type="ORF">M9R61_13195</name>
</gene>
<dbReference type="Gene3D" id="1.10.260.40">
    <property type="entry name" value="lambda repressor-like DNA-binding domains"/>
    <property type="match status" value="1"/>
</dbReference>
<dbReference type="InterPro" id="IPR010982">
    <property type="entry name" value="Lambda_DNA-bd_dom_sf"/>
</dbReference>
<dbReference type="EMBL" id="JAMKBI010000009">
    <property type="protein sequence ID" value="MCZ8534267.1"/>
    <property type="molecule type" value="Genomic_DNA"/>
</dbReference>
<dbReference type="Proteomes" id="UP001152172">
    <property type="component" value="Unassembled WGS sequence"/>
</dbReference>
<name>A0A9X3LAM9_9BACI</name>
<dbReference type="GO" id="GO:0003677">
    <property type="term" value="F:DNA binding"/>
    <property type="evidence" value="ECO:0007669"/>
    <property type="project" value="UniProtKB-KW"/>
</dbReference>
<evidence type="ECO:0000256" key="1">
    <source>
        <dbReference type="ARBA" id="ARBA00023125"/>
    </source>
</evidence>
<keyword evidence="1" id="KW-0238">DNA-binding</keyword>
<sequence>MQIKGEVLRAVRKEQNMSQEELALELKVTISTVSNWERQDVPDGRYIKPIAEALDVSVHKLTRVPPNVSSIDMKPIDTYEKENILLERLMESFEEFVKDKEKNIGNEKQQELWDEEWRNG</sequence>
<evidence type="ECO:0000313" key="4">
    <source>
        <dbReference type="Proteomes" id="UP001152172"/>
    </source>
</evidence>
<dbReference type="PROSITE" id="PS50943">
    <property type="entry name" value="HTH_CROC1"/>
    <property type="match status" value="1"/>
</dbReference>
<proteinExistence type="predicted"/>
<accession>A0A9X3LAM9</accession>
<dbReference type="SMART" id="SM00530">
    <property type="entry name" value="HTH_XRE"/>
    <property type="match status" value="1"/>
</dbReference>
<evidence type="ECO:0000313" key="3">
    <source>
        <dbReference type="EMBL" id="MCZ8534267.1"/>
    </source>
</evidence>
<feature type="domain" description="HTH cro/C1-type" evidence="2">
    <location>
        <begin position="8"/>
        <end position="61"/>
    </location>
</feature>
<dbReference type="RefSeq" id="WP_269922464.1">
    <property type="nucleotide sequence ID" value="NZ_JAMKBI010000009.1"/>
</dbReference>
<dbReference type="Pfam" id="PF01381">
    <property type="entry name" value="HTH_3"/>
    <property type="match status" value="1"/>
</dbReference>
<protein>
    <submittedName>
        <fullName evidence="3">Helix-turn-helix domain-containing protein</fullName>
    </submittedName>
</protein>
<dbReference type="CDD" id="cd00093">
    <property type="entry name" value="HTH_XRE"/>
    <property type="match status" value="1"/>
</dbReference>
<keyword evidence="4" id="KW-1185">Reference proteome</keyword>